<evidence type="ECO:0000256" key="5">
    <source>
        <dbReference type="ARBA" id="ARBA00022737"/>
    </source>
</evidence>
<comment type="subcellular location">
    <subcellularLocation>
        <location evidence="1 11">Vacuole membrane</location>
        <topology evidence="1 11">Lipid-anchor</topology>
    </subcellularLocation>
</comment>
<dbReference type="SUPFAM" id="SSF48371">
    <property type="entry name" value="ARM repeat"/>
    <property type="match status" value="1"/>
</dbReference>
<evidence type="ECO:0000313" key="13">
    <source>
        <dbReference type="Proteomes" id="UP001141434"/>
    </source>
</evidence>
<feature type="repeat" description="ARM" evidence="10">
    <location>
        <begin position="248"/>
        <end position="290"/>
    </location>
</feature>
<dbReference type="GO" id="GO:0000045">
    <property type="term" value="P:autophagosome assembly"/>
    <property type="evidence" value="ECO:0007669"/>
    <property type="project" value="TreeGrafter"/>
</dbReference>
<keyword evidence="6 11" id="KW-0472">Membrane</keyword>
<dbReference type="InterPro" id="IPR045156">
    <property type="entry name" value="Vac8"/>
</dbReference>
<dbReference type="PANTHER" id="PTHR47249">
    <property type="entry name" value="VACUOLAR PROTEIN 8"/>
    <property type="match status" value="1"/>
</dbReference>
<dbReference type="GO" id="GO:0043495">
    <property type="term" value="F:protein-membrane adaptor activity"/>
    <property type="evidence" value="ECO:0007669"/>
    <property type="project" value="InterPro"/>
</dbReference>
<evidence type="ECO:0000256" key="3">
    <source>
        <dbReference type="ARBA" id="ARBA00022554"/>
    </source>
</evidence>
<name>A0A9W9KDN9_9EURO</name>
<dbReference type="Pfam" id="PF00514">
    <property type="entry name" value="Arm"/>
    <property type="match status" value="7"/>
</dbReference>
<keyword evidence="7" id="KW-0449">Lipoprotein</keyword>
<accession>A0A9W9KDN9</accession>
<keyword evidence="5" id="KW-0677">Repeat</keyword>
<comment type="function">
    <text evidence="8 11">Functions in both vacuole inheritance and protein targeting from the cytoplasm to vacuole.</text>
</comment>
<organism evidence="12 13">
    <name type="scientific">Penicillium alfredii</name>
    <dbReference type="NCBI Taxonomy" id="1506179"/>
    <lineage>
        <taxon>Eukaryota</taxon>
        <taxon>Fungi</taxon>
        <taxon>Dikarya</taxon>
        <taxon>Ascomycota</taxon>
        <taxon>Pezizomycotina</taxon>
        <taxon>Eurotiomycetes</taxon>
        <taxon>Eurotiomycetidae</taxon>
        <taxon>Eurotiales</taxon>
        <taxon>Aspergillaceae</taxon>
        <taxon>Penicillium</taxon>
    </lineage>
</organism>
<feature type="repeat" description="ARM" evidence="10">
    <location>
        <begin position="166"/>
        <end position="208"/>
    </location>
</feature>
<feature type="repeat" description="ARM" evidence="10">
    <location>
        <begin position="373"/>
        <end position="416"/>
    </location>
</feature>
<dbReference type="InterPro" id="IPR016024">
    <property type="entry name" value="ARM-type_fold"/>
</dbReference>
<evidence type="ECO:0000256" key="9">
    <source>
        <dbReference type="ARBA" id="ARBA00026209"/>
    </source>
</evidence>
<dbReference type="Gene3D" id="1.25.10.10">
    <property type="entry name" value="Leucine-rich Repeat Variant"/>
    <property type="match status" value="2"/>
</dbReference>
<evidence type="ECO:0000256" key="8">
    <source>
        <dbReference type="ARBA" id="ARBA00024821"/>
    </source>
</evidence>
<evidence type="ECO:0000256" key="11">
    <source>
        <dbReference type="RuleBase" id="RU369097"/>
    </source>
</evidence>
<dbReference type="GeneID" id="81393925"/>
<keyword evidence="3 11" id="KW-0926">Vacuole</keyword>
<evidence type="ECO:0000313" key="12">
    <source>
        <dbReference type="EMBL" id="KAJ5101953.1"/>
    </source>
</evidence>
<gene>
    <name evidence="12" type="ORF">NUU61_004175</name>
</gene>
<evidence type="ECO:0000256" key="1">
    <source>
        <dbReference type="ARBA" id="ARBA00004592"/>
    </source>
</evidence>
<dbReference type="RefSeq" id="XP_056512784.1">
    <property type="nucleotide sequence ID" value="XM_056654757.1"/>
</dbReference>
<dbReference type="GO" id="GO:0000329">
    <property type="term" value="C:fungal-type vacuole membrane"/>
    <property type="evidence" value="ECO:0007669"/>
    <property type="project" value="TreeGrafter"/>
</dbReference>
<feature type="repeat" description="ARM" evidence="10">
    <location>
        <begin position="207"/>
        <end position="249"/>
    </location>
</feature>
<dbReference type="FunFam" id="1.25.10.10:FF:000131">
    <property type="entry name" value="Vacuolar protein 8"/>
    <property type="match status" value="1"/>
</dbReference>
<evidence type="ECO:0000256" key="10">
    <source>
        <dbReference type="PROSITE-ProRule" id="PRU00259"/>
    </source>
</evidence>
<reference evidence="12" key="1">
    <citation type="submission" date="2022-11" db="EMBL/GenBank/DDBJ databases">
        <authorList>
            <person name="Petersen C."/>
        </authorList>
    </citation>
    <scope>NUCLEOTIDE SEQUENCE</scope>
    <source>
        <strain evidence="12">IBT 34128</strain>
    </source>
</reference>
<dbReference type="OrthoDB" id="7537227at2759"/>
<dbReference type="InterPro" id="IPR011989">
    <property type="entry name" value="ARM-like"/>
</dbReference>
<feature type="repeat" description="ARM" evidence="10">
    <location>
        <begin position="291"/>
        <end position="333"/>
    </location>
</feature>
<evidence type="ECO:0000256" key="7">
    <source>
        <dbReference type="ARBA" id="ARBA00023288"/>
    </source>
</evidence>
<proteinExistence type="inferred from homology"/>
<dbReference type="AlphaFoldDB" id="A0A9W9KDN9"/>
<dbReference type="PANTHER" id="PTHR47249:SF1">
    <property type="entry name" value="VACUOLAR PROTEIN 8"/>
    <property type="match status" value="1"/>
</dbReference>
<comment type="caution">
    <text evidence="12">The sequence shown here is derived from an EMBL/GenBank/DDBJ whole genome shotgun (WGS) entry which is preliminary data.</text>
</comment>
<keyword evidence="4" id="KW-0519">Myristate</keyword>
<dbReference type="FunFam" id="1.25.10.10:FF:000236">
    <property type="entry name" value="Vacuolar protein 8, variant"/>
    <property type="match status" value="1"/>
</dbReference>
<protein>
    <recommendedName>
        <fullName evidence="9 11">Vacuolar protein 8</fullName>
    </recommendedName>
</protein>
<evidence type="ECO:0000256" key="4">
    <source>
        <dbReference type="ARBA" id="ARBA00022707"/>
    </source>
</evidence>
<feature type="repeat" description="ARM" evidence="10">
    <location>
        <begin position="125"/>
        <end position="167"/>
    </location>
</feature>
<keyword evidence="13" id="KW-1185">Reference proteome</keyword>
<dbReference type="PROSITE" id="PS50176">
    <property type="entry name" value="ARM_REPEAT"/>
    <property type="match status" value="7"/>
</dbReference>
<sequence>MSGIATACLSCLSAVDRWCHITACLGPIGARTRDTIYETTLAENEREAVSDLLGYLENRAETDFFSGEPLRALSTLVYSENVDLQRSASLTFAEITERGAYDEIDGTMTISDAGRSTDVREVDRDTLEPILYLLQSSDIEVQRAASAALGNLAVNAENKVLIVALGGLAPLIRQMMSPNVEVQCNAVGCITNLATHEENKAKIARSGALGPLIRLAKSKDMRVQRNATGALLNMTHSDDNRQQLVNAGAIPVLVHLLSSPDVDVQYYCTTALSNIAVDSTNRKRLAQTESRLVQSLVHLMDSSTPKVQCQAALALRNLASDEKYQLEIVRAKGLSPLLRLLQSSYLPLILSAVACIRNISIHPLNESPIIEAGFLKPLVDLLGSTDNEEIQCHAISTLRNLAASSDRNKELVLQAGAVQRCKDLVLRVPLTVQSEMTAAIAVLALSDELKSHLLNLGVFDVLIPLTNSDSIEVQGNSAAALGNLSSKVGDYSIFVRDWADPNGGIHGYLHRFLASGDPTFQHIAIWTLLQLLESEDKKLIGYISKSEDVVQMVKSISDKNIESDEEDVDEGEGEVIALARRCLELLGAGPKQTLVEA</sequence>
<feature type="repeat" description="ARM" evidence="10">
    <location>
        <begin position="332"/>
        <end position="374"/>
    </location>
</feature>
<dbReference type="SMART" id="SM00185">
    <property type="entry name" value="ARM"/>
    <property type="match status" value="9"/>
</dbReference>
<dbReference type="GO" id="GO:0071562">
    <property type="term" value="P:nucleus-vacuole junction assembly"/>
    <property type="evidence" value="ECO:0007669"/>
    <property type="project" value="InterPro"/>
</dbReference>
<evidence type="ECO:0000256" key="2">
    <source>
        <dbReference type="ARBA" id="ARBA00005462"/>
    </source>
</evidence>
<reference evidence="12" key="2">
    <citation type="journal article" date="2023" name="IMA Fungus">
        <title>Comparative genomic study of the Penicillium genus elucidates a diverse pangenome and 15 lateral gene transfer events.</title>
        <authorList>
            <person name="Petersen C."/>
            <person name="Sorensen T."/>
            <person name="Nielsen M.R."/>
            <person name="Sondergaard T.E."/>
            <person name="Sorensen J.L."/>
            <person name="Fitzpatrick D.A."/>
            <person name="Frisvad J.C."/>
            <person name="Nielsen K.L."/>
        </authorList>
    </citation>
    <scope>NUCLEOTIDE SEQUENCE</scope>
    <source>
        <strain evidence="12">IBT 34128</strain>
    </source>
</reference>
<evidence type="ECO:0000256" key="6">
    <source>
        <dbReference type="ARBA" id="ARBA00023136"/>
    </source>
</evidence>
<dbReference type="InterPro" id="IPR000225">
    <property type="entry name" value="Armadillo"/>
</dbReference>
<dbReference type="EMBL" id="JAPMSZ010000005">
    <property type="protein sequence ID" value="KAJ5101953.1"/>
    <property type="molecule type" value="Genomic_DNA"/>
</dbReference>
<dbReference type="GO" id="GO:0000011">
    <property type="term" value="P:vacuole inheritance"/>
    <property type="evidence" value="ECO:0007669"/>
    <property type="project" value="UniProtKB-UniRule"/>
</dbReference>
<dbReference type="FunFam" id="1.25.10.10:FF:000128">
    <property type="entry name" value="Vacuolar protein-like protein 8"/>
    <property type="match status" value="1"/>
</dbReference>
<comment type="similarity">
    <text evidence="2 11">Belongs to the beta-catenin family.</text>
</comment>
<dbReference type="Proteomes" id="UP001141434">
    <property type="component" value="Unassembled WGS sequence"/>
</dbReference>